<dbReference type="GO" id="GO:0005829">
    <property type="term" value="C:cytosol"/>
    <property type="evidence" value="ECO:0007669"/>
    <property type="project" value="TreeGrafter"/>
</dbReference>
<protein>
    <submittedName>
        <fullName evidence="2">Co-chaperone YbbN</fullName>
    </submittedName>
</protein>
<dbReference type="InterPro" id="IPR013766">
    <property type="entry name" value="Thioredoxin_domain"/>
</dbReference>
<comment type="caution">
    <text evidence="2">The sequence shown here is derived from an EMBL/GenBank/DDBJ whole genome shotgun (WGS) entry which is preliminary data.</text>
</comment>
<accession>A0A368LLQ1</accession>
<dbReference type="Pfam" id="PF14559">
    <property type="entry name" value="TPR_19"/>
    <property type="match status" value="1"/>
</dbReference>
<dbReference type="InterPro" id="IPR036249">
    <property type="entry name" value="Thioredoxin-like_sf"/>
</dbReference>
<dbReference type="EMBL" id="QPGL01000001">
    <property type="protein sequence ID" value="RCS72840.1"/>
    <property type="molecule type" value="Genomic_DNA"/>
</dbReference>
<dbReference type="Gene3D" id="1.25.40.10">
    <property type="entry name" value="Tetratricopeptide repeat domain"/>
    <property type="match status" value="2"/>
</dbReference>
<dbReference type="CDD" id="cd02956">
    <property type="entry name" value="ybbN"/>
    <property type="match status" value="1"/>
</dbReference>
<dbReference type="RefSeq" id="WP_086962597.1">
    <property type="nucleotide sequence ID" value="NZ_AP018680.1"/>
</dbReference>
<evidence type="ECO:0000259" key="1">
    <source>
        <dbReference type="Pfam" id="PF00085"/>
    </source>
</evidence>
<name>A0A368LLQ1_9VIBR</name>
<dbReference type="Pfam" id="PF00085">
    <property type="entry name" value="Thioredoxin"/>
    <property type="match status" value="1"/>
</dbReference>
<dbReference type="Pfam" id="PF14561">
    <property type="entry name" value="TPR_20"/>
    <property type="match status" value="1"/>
</dbReference>
<dbReference type="PANTHER" id="PTHR45663">
    <property type="entry name" value="GEO12009P1"/>
    <property type="match status" value="1"/>
</dbReference>
<keyword evidence="3" id="KW-1185">Reference proteome</keyword>
<feature type="domain" description="Thioredoxin" evidence="1">
    <location>
        <begin position="6"/>
        <end position="107"/>
    </location>
</feature>
<dbReference type="Gene3D" id="3.40.30.10">
    <property type="entry name" value="Glutaredoxin"/>
    <property type="match status" value="1"/>
</dbReference>
<proteinExistence type="predicted"/>
<evidence type="ECO:0000313" key="2">
    <source>
        <dbReference type="EMBL" id="RCS72840.1"/>
    </source>
</evidence>
<dbReference type="InterPro" id="IPR011990">
    <property type="entry name" value="TPR-like_helical_dom_sf"/>
</dbReference>
<dbReference type="GO" id="GO:0045454">
    <property type="term" value="P:cell redox homeostasis"/>
    <property type="evidence" value="ECO:0007669"/>
    <property type="project" value="TreeGrafter"/>
</dbReference>
<reference evidence="2 3" key="1">
    <citation type="journal article" date="2017" name="Elife">
        <title>Extensive horizontal gene transfer in cheese-associated bacteria.</title>
        <authorList>
            <person name="Bonham K.S."/>
            <person name="Wolfe B.E."/>
            <person name="Dutton R.J."/>
        </authorList>
    </citation>
    <scope>NUCLEOTIDE SEQUENCE [LARGE SCALE GENOMIC DNA]</scope>
    <source>
        <strain evidence="2 3">JB196</strain>
    </source>
</reference>
<dbReference type="Proteomes" id="UP000252479">
    <property type="component" value="Unassembled WGS sequence"/>
</dbReference>
<dbReference type="GO" id="GO:0006950">
    <property type="term" value="P:response to stress"/>
    <property type="evidence" value="ECO:0007669"/>
    <property type="project" value="UniProtKB-ARBA"/>
</dbReference>
<sequence>MQSDFIIELNEQNFRRTIEQSQQTPVLIHFWSPSIAESTQIINDLQALANKHQGSFILAFLNCESEPTIASQFGVQSLPTIALFSNGQAIDGMAGTQPIESISTMLEKHLPSQDDLVLKSAISAMEQGQHQEALSLLQNLPESLRLRGDIKLAIADCMLETNQFDLAKVQLSSIPLEYQDNYFKGLTAKLELHEQAADSPEIKTLESKLAEEPLNLSCLCDLALQYHQVSRNEEALQLLLSVLKKDLNAHDGEVKKVCMDILSALGQGNTIASKYRRHLYSLLY</sequence>
<dbReference type="GeneID" id="303188067"/>
<dbReference type="PANTHER" id="PTHR45663:SF11">
    <property type="entry name" value="GEO12009P1"/>
    <property type="match status" value="1"/>
</dbReference>
<dbReference type="OrthoDB" id="9790390at2"/>
<organism evidence="2 3">
    <name type="scientific">Vibrio casei</name>
    <dbReference type="NCBI Taxonomy" id="673372"/>
    <lineage>
        <taxon>Bacteria</taxon>
        <taxon>Pseudomonadati</taxon>
        <taxon>Pseudomonadota</taxon>
        <taxon>Gammaproteobacteria</taxon>
        <taxon>Vibrionales</taxon>
        <taxon>Vibrionaceae</taxon>
        <taxon>Vibrio</taxon>
    </lineage>
</organism>
<dbReference type="SUPFAM" id="SSF52833">
    <property type="entry name" value="Thioredoxin-like"/>
    <property type="match status" value="1"/>
</dbReference>
<evidence type="ECO:0000313" key="3">
    <source>
        <dbReference type="Proteomes" id="UP000252479"/>
    </source>
</evidence>
<dbReference type="GO" id="GO:0015035">
    <property type="term" value="F:protein-disulfide reductase activity"/>
    <property type="evidence" value="ECO:0007669"/>
    <property type="project" value="TreeGrafter"/>
</dbReference>
<dbReference type="AlphaFoldDB" id="A0A368LLQ1"/>
<gene>
    <name evidence="2" type="ORF">CIK83_04015</name>
</gene>